<reference evidence="1 2" key="1">
    <citation type="journal article" date="2017" name="Gigascience">
        <title>Draft genome of the honey bee ectoparasitic mite, Tropilaelaps mercedesae, is shaped by the parasitic life history.</title>
        <authorList>
            <person name="Dong X."/>
            <person name="Armstrong S.D."/>
            <person name="Xia D."/>
            <person name="Makepeace B.L."/>
            <person name="Darby A.C."/>
            <person name="Kadowaki T."/>
        </authorList>
    </citation>
    <scope>NUCLEOTIDE SEQUENCE [LARGE SCALE GENOMIC DNA]</scope>
    <source>
        <strain evidence="1">Wuxi-XJTLU</strain>
    </source>
</reference>
<evidence type="ECO:0000313" key="1">
    <source>
        <dbReference type="EMBL" id="OQR76791.1"/>
    </source>
</evidence>
<dbReference type="EMBL" id="MNPL01004392">
    <property type="protein sequence ID" value="OQR76791.1"/>
    <property type="molecule type" value="Genomic_DNA"/>
</dbReference>
<dbReference type="AlphaFoldDB" id="A0A1V9XTM5"/>
<gene>
    <name evidence="1" type="ORF">BIW11_03005</name>
</gene>
<dbReference type="InParanoid" id="A0A1V9XTM5"/>
<accession>A0A1V9XTM5</accession>
<proteinExistence type="predicted"/>
<comment type="caution">
    <text evidence="1">The sequence shown here is derived from an EMBL/GenBank/DDBJ whole genome shotgun (WGS) entry which is preliminary data.</text>
</comment>
<dbReference type="Proteomes" id="UP000192247">
    <property type="component" value="Unassembled WGS sequence"/>
</dbReference>
<keyword evidence="2" id="KW-1185">Reference proteome</keyword>
<protein>
    <submittedName>
        <fullName evidence="1">Uncharacterized protein</fullName>
    </submittedName>
</protein>
<name>A0A1V9XTM5_9ACAR</name>
<evidence type="ECO:0000313" key="2">
    <source>
        <dbReference type="Proteomes" id="UP000192247"/>
    </source>
</evidence>
<sequence>MSGSIGVRSSVRVSLSQHEAINCCGETMQEPLPRQFPLAA</sequence>
<organism evidence="1 2">
    <name type="scientific">Tropilaelaps mercedesae</name>
    <dbReference type="NCBI Taxonomy" id="418985"/>
    <lineage>
        <taxon>Eukaryota</taxon>
        <taxon>Metazoa</taxon>
        <taxon>Ecdysozoa</taxon>
        <taxon>Arthropoda</taxon>
        <taxon>Chelicerata</taxon>
        <taxon>Arachnida</taxon>
        <taxon>Acari</taxon>
        <taxon>Parasitiformes</taxon>
        <taxon>Mesostigmata</taxon>
        <taxon>Gamasina</taxon>
        <taxon>Dermanyssoidea</taxon>
        <taxon>Laelapidae</taxon>
        <taxon>Tropilaelaps</taxon>
    </lineage>
</organism>